<reference evidence="1 2" key="1">
    <citation type="submission" date="2023-07" db="EMBL/GenBank/DDBJ databases">
        <title>Genomic Encyclopedia of Type Strains, Phase IV (KMG-IV): sequencing the most valuable type-strain genomes for metagenomic binning, comparative biology and taxonomic classification.</title>
        <authorList>
            <person name="Goeker M."/>
        </authorList>
    </citation>
    <scope>NUCLEOTIDE SEQUENCE [LARGE SCALE GENOMIC DNA]</scope>
    <source>
        <strain evidence="1 2">DSM 19922</strain>
    </source>
</reference>
<proteinExistence type="predicted"/>
<comment type="caution">
    <text evidence="1">The sequence shown here is derived from an EMBL/GenBank/DDBJ whole genome shotgun (WGS) entry which is preliminary data.</text>
</comment>
<dbReference type="RefSeq" id="WP_209988717.1">
    <property type="nucleotide sequence ID" value="NZ_JAGINO010000025.1"/>
</dbReference>
<gene>
    <name evidence="1" type="ORF">QO018_005090</name>
</gene>
<evidence type="ECO:0000313" key="1">
    <source>
        <dbReference type="EMBL" id="MDQ0536196.1"/>
    </source>
</evidence>
<name>A0ABU0MRZ6_9PROT</name>
<dbReference type="EMBL" id="JAUSVU010000024">
    <property type="protein sequence ID" value="MDQ0536196.1"/>
    <property type="molecule type" value="Genomic_DNA"/>
</dbReference>
<evidence type="ECO:0000313" key="2">
    <source>
        <dbReference type="Proteomes" id="UP001244552"/>
    </source>
</evidence>
<protein>
    <submittedName>
        <fullName evidence="1">Uncharacterized protein</fullName>
    </submittedName>
</protein>
<sequence>MSRNRLNNHPNDATQLLRLALFAHSADGNGLASMCAAFSAAHNPSDQAMNDHLIRPMGAATLRIARDTQAGRVAVAIVCASGRCHGIDSVPDDVAGTLALEASAQHFATPAAAWLWAAGRIGELTNH</sequence>
<keyword evidence="2" id="KW-1185">Reference proteome</keyword>
<accession>A0ABU0MRZ6</accession>
<organism evidence="1 2">
    <name type="scientific">Azospirillum picis</name>
    <dbReference type="NCBI Taxonomy" id="488438"/>
    <lineage>
        <taxon>Bacteria</taxon>
        <taxon>Pseudomonadati</taxon>
        <taxon>Pseudomonadota</taxon>
        <taxon>Alphaproteobacteria</taxon>
        <taxon>Rhodospirillales</taxon>
        <taxon>Azospirillaceae</taxon>
        <taxon>Azospirillum</taxon>
    </lineage>
</organism>
<dbReference type="Proteomes" id="UP001244552">
    <property type="component" value="Unassembled WGS sequence"/>
</dbReference>